<dbReference type="Gene3D" id="3.90.220.20">
    <property type="entry name" value="DNA methylase specificity domains"/>
    <property type="match status" value="2"/>
</dbReference>
<dbReference type="InterPro" id="IPR044946">
    <property type="entry name" value="Restrct_endonuc_typeI_TRD_sf"/>
</dbReference>
<dbReference type="CDD" id="cd17250">
    <property type="entry name" value="RMtype1_S_Eco4255II_TRD2-CR2_like"/>
    <property type="match status" value="1"/>
</dbReference>
<dbReference type="GO" id="GO:0009307">
    <property type="term" value="P:DNA restriction-modification system"/>
    <property type="evidence" value="ECO:0007669"/>
    <property type="project" value="UniProtKB-KW"/>
</dbReference>
<keyword evidence="2" id="KW-0680">Restriction system</keyword>
<keyword evidence="5" id="KW-0255">Endonuclease</keyword>
<evidence type="ECO:0000313" key="5">
    <source>
        <dbReference type="EMBL" id="XBM45288.1"/>
    </source>
</evidence>
<dbReference type="Pfam" id="PF01420">
    <property type="entry name" value="Methylase_S"/>
    <property type="match status" value="2"/>
</dbReference>
<dbReference type="PANTHER" id="PTHR30408">
    <property type="entry name" value="TYPE-1 RESTRICTION ENZYME ECOKI SPECIFICITY PROTEIN"/>
    <property type="match status" value="1"/>
</dbReference>
<keyword evidence="3" id="KW-0238">DNA-binding</keyword>
<sequence length="389" mass="44161">MEDIKIKLLGEICEFYSGTGFPKKFQGNLEGKYPFYKVGDISKSADENKNFLTKSDNYVDERIVKTLKGKIVPPKTIVFAKIGEALKLNRRMITSTECLIDNNVLGIKPKNDSILAEYIFYFMKFVKLENYSESTTVPSVRKSELEKIKIRVPSIQNQQKIISILENIDKTKKSKTESLKKLNELIKARFVEMFGDPQDSKSKWKKSTIEKCCTLKSGKTLPRNIENEGGNIPYVKVKDMNSLENTTYITTSTRFVSDKTANKSIFPVGTVIFPKRGGAIGTNKKRLTKVPICADLNIMGVIPDNTRISSYYLFEYFNMVDLNTLNNGSSVPQINNKDINPLNINIPPLSLQNEFANFVHQVDKSKVAVQKSLDETQKLFDSLMQEYFG</sequence>
<evidence type="ECO:0000256" key="3">
    <source>
        <dbReference type="ARBA" id="ARBA00023125"/>
    </source>
</evidence>
<keyword evidence="5" id="KW-0378">Hydrolase</keyword>
<proteinExistence type="inferred from homology"/>
<evidence type="ECO:0000256" key="2">
    <source>
        <dbReference type="ARBA" id="ARBA00022747"/>
    </source>
</evidence>
<keyword evidence="5" id="KW-0540">Nuclease</keyword>
<dbReference type="RefSeq" id="WP_048739628.1">
    <property type="nucleotide sequence ID" value="NZ_CP157383.1"/>
</dbReference>
<dbReference type="PANTHER" id="PTHR30408:SF12">
    <property type="entry name" value="TYPE I RESTRICTION ENZYME MJAVIII SPECIFICITY SUBUNIT"/>
    <property type="match status" value="1"/>
</dbReference>
<dbReference type="GO" id="GO:0003677">
    <property type="term" value="F:DNA binding"/>
    <property type="evidence" value="ECO:0007669"/>
    <property type="project" value="UniProtKB-KW"/>
</dbReference>
<organism evidence="5">
    <name type="scientific">Lactobacillus sp. JCM 1131</name>
    <dbReference type="NCBI Taxonomy" id="3153753"/>
    <lineage>
        <taxon>Bacteria</taxon>
        <taxon>Bacillati</taxon>
        <taxon>Bacillota</taxon>
        <taxon>Bacilli</taxon>
        <taxon>Lactobacillales</taxon>
        <taxon>Lactobacillaceae</taxon>
        <taxon>Lactobacillus</taxon>
    </lineage>
</organism>
<dbReference type="InterPro" id="IPR052021">
    <property type="entry name" value="Type-I_RS_S_subunit"/>
</dbReference>
<comment type="similarity">
    <text evidence="1">Belongs to the type-I restriction system S methylase family.</text>
</comment>
<dbReference type="GO" id="GO:0004519">
    <property type="term" value="F:endonuclease activity"/>
    <property type="evidence" value="ECO:0007669"/>
    <property type="project" value="UniProtKB-KW"/>
</dbReference>
<evidence type="ECO:0000256" key="1">
    <source>
        <dbReference type="ARBA" id="ARBA00010923"/>
    </source>
</evidence>
<reference evidence="5" key="1">
    <citation type="submission" date="2024-05" db="EMBL/GenBank/DDBJ databases">
        <authorList>
            <person name="Lee M.W."/>
            <person name="Lee J.K."/>
            <person name="Kim J.M."/>
            <person name="Choi D.G."/>
            <person name="Baek J.H."/>
            <person name="Bayburt H."/>
            <person name="Jung J.J."/>
            <person name="Han D.M."/>
            <person name="Jeon C.O."/>
        </authorList>
    </citation>
    <scope>NUCLEOTIDE SEQUENCE</scope>
    <source>
        <strain evidence="5">JCM 1131</strain>
    </source>
</reference>
<feature type="domain" description="Type I restriction modification DNA specificity" evidence="4">
    <location>
        <begin position="1"/>
        <end position="183"/>
    </location>
</feature>
<evidence type="ECO:0000259" key="4">
    <source>
        <dbReference type="Pfam" id="PF01420"/>
    </source>
</evidence>
<dbReference type="SUPFAM" id="SSF116734">
    <property type="entry name" value="DNA methylase specificity domain"/>
    <property type="match status" value="2"/>
</dbReference>
<dbReference type="Gene3D" id="1.10.287.1120">
    <property type="entry name" value="Bipartite methylase S protein"/>
    <property type="match status" value="1"/>
</dbReference>
<gene>
    <name evidence="5" type="ORF">ABG084_07565</name>
</gene>
<dbReference type="AlphaFoldDB" id="A0AAU7G5E4"/>
<dbReference type="REBASE" id="836389">
    <property type="entry name" value="S1.Lsp31ORF7570P"/>
</dbReference>
<protein>
    <submittedName>
        <fullName evidence="5">Restriction endonuclease subunit S</fullName>
    </submittedName>
</protein>
<feature type="domain" description="Type I restriction modification DNA specificity" evidence="4">
    <location>
        <begin position="202"/>
        <end position="371"/>
    </location>
</feature>
<accession>A0AAU7G5E4</accession>
<name>A0AAU7G5E4_9LACO</name>
<dbReference type="InterPro" id="IPR000055">
    <property type="entry name" value="Restrct_endonuc_typeI_TRD"/>
</dbReference>
<dbReference type="EMBL" id="CP157383">
    <property type="protein sequence ID" value="XBM45288.1"/>
    <property type="molecule type" value="Genomic_DNA"/>
</dbReference>